<feature type="transmembrane region" description="Helical" evidence="1">
    <location>
        <begin position="207"/>
        <end position="225"/>
    </location>
</feature>
<comment type="caution">
    <text evidence="3">The sequence shown here is derived from an EMBL/GenBank/DDBJ whole genome shotgun (WGS) entry which is preliminary data.</text>
</comment>
<feature type="domain" description="Fatty acid desaturase" evidence="2">
    <location>
        <begin position="55"/>
        <end position="314"/>
    </location>
</feature>
<keyword evidence="1" id="KW-1133">Transmembrane helix</keyword>
<dbReference type="AlphaFoldDB" id="A0A501PMS8"/>
<name>A0A501PMS8_9PROT</name>
<feature type="transmembrane region" description="Helical" evidence="1">
    <location>
        <begin position="231"/>
        <end position="249"/>
    </location>
</feature>
<sequence>MSGIKRAENFPLREVRGLVTDLMQPKPWIYWPDFLVSVCLGWASLAAAVMQPYAGWQFWVAFVVSALALYRAAIFTHEIVHLKRGTFKLFRAVWNMLAGFPLLIPSFTYMGVHSDHHKPNVYGTKEDGEYLPFGAQPPWKNVIFVLLSFFLPALFLVRFLVLTPVSWLIPPLNRKLWESMSSMTIDLAYKRPPPTKMDGDYWRLQEVCASLYAIAAVALMIGGIMPWKVLIVWYGVTSVIFLMNSFRTLGAHAYRNPGDETMTVAEQFLDSVDVPGGVISALWAPVGLRFHATHHLFPQMPYHALGTAHRRLAAHPEIGPHFIQASRPTLWHALKTLWADAAESQKSPKGS</sequence>
<protein>
    <submittedName>
        <fullName evidence="3">Fatty acid desaturase</fullName>
    </submittedName>
</protein>
<keyword evidence="1" id="KW-0472">Membrane</keyword>
<feature type="transmembrane region" description="Helical" evidence="1">
    <location>
        <begin position="92"/>
        <end position="112"/>
    </location>
</feature>
<reference evidence="4" key="1">
    <citation type="submission" date="2019-06" db="EMBL/GenBank/DDBJ databases">
        <title>The complete genome of Emcibacter congregatus ZYLT.</title>
        <authorList>
            <person name="Zhao Z."/>
        </authorList>
    </citation>
    <scope>NUCLEOTIDE SEQUENCE [LARGE SCALE GENOMIC DNA]</scope>
    <source>
        <strain evidence="4">MCCC 1A06723</strain>
    </source>
</reference>
<gene>
    <name evidence="3" type="ORF">FIV46_05975</name>
</gene>
<feature type="transmembrane region" description="Helical" evidence="1">
    <location>
        <begin position="28"/>
        <end position="50"/>
    </location>
</feature>
<evidence type="ECO:0000256" key="1">
    <source>
        <dbReference type="SAM" id="Phobius"/>
    </source>
</evidence>
<keyword evidence="4" id="KW-1185">Reference proteome</keyword>
<accession>A0A501PMS8</accession>
<evidence type="ECO:0000313" key="3">
    <source>
        <dbReference type="EMBL" id="TPD61753.1"/>
    </source>
</evidence>
<feature type="transmembrane region" description="Helical" evidence="1">
    <location>
        <begin position="56"/>
        <end position="80"/>
    </location>
</feature>
<organism evidence="3 4">
    <name type="scientific">Emcibacter nanhaiensis</name>
    <dbReference type="NCBI Taxonomy" id="1505037"/>
    <lineage>
        <taxon>Bacteria</taxon>
        <taxon>Pseudomonadati</taxon>
        <taxon>Pseudomonadota</taxon>
        <taxon>Alphaproteobacteria</taxon>
        <taxon>Emcibacterales</taxon>
        <taxon>Emcibacteraceae</taxon>
        <taxon>Emcibacter</taxon>
    </lineage>
</organism>
<proteinExistence type="predicted"/>
<dbReference type="RefSeq" id="WP_139939439.1">
    <property type="nucleotide sequence ID" value="NZ_JBHSYP010000003.1"/>
</dbReference>
<dbReference type="Pfam" id="PF00487">
    <property type="entry name" value="FA_desaturase"/>
    <property type="match status" value="1"/>
</dbReference>
<evidence type="ECO:0000313" key="4">
    <source>
        <dbReference type="Proteomes" id="UP000319148"/>
    </source>
</evidence>
<dbReference type="InterPro" id="IPR005804">
    <property type="entry name" value="FA_desaturase_dom"/>
</dbReference>
<dbReference type="EMBL" id="VFIY01000005">
    <property type="protein sequence ID" value="TPD61753.1"/>
    <property type="molecule type" value="Genomic_DNA"/>
</dbReference>
<feature type="transmembrane region" description="Helical" evidence="1">
    <location>
        <begin position="142"/>
        <end position="169"/>
    </location>
</feature>
<evidence type="ECO:0000259" key="2">
    <source>
        <dbReference type="Pfam" id="PF00487"/>
    </source>
</evidence>
<dbReference type="Proteomes" id="UP000319148">
    <property type="component" value="Unassembled WGS sequence"/>
</dbReference>
<keyword evidence="1" id="KW-0812">Transmembrane</keyword>
<dbReference type="GO" id="GO:0006629">
    <property type="term" value="P:lipid metabolic process"/>
    <property type="evidence" value="ECO:0007669"/>
    <property type="project" value="InterPro"/>
</dbReference>
<dbReference type="CDD" id="cd01060">
    <property type="entry name" value="Membrane-FADS-like"/>
    <property type="match status" value="1"/>
</dbReference>
<dbReference type="OrthoDB" id="9792534at2"/>